<evidence type="ECO:0000313" key="2">
    <source>
        <dbReference type="EMBL" id="MBD1548086.1"/>
    </source>
</evidence>
<gene>
    <name evidence="2" type="ORF">HK439_17610</name>
</gene>
<dbReference type="EMBL" id="JABFCZ010000020">
    <property type="protein sequence ID" value="MBD1548086.1"/>
    <property type="molecule type" value="Genomic_DNA"/>
</dbReference>
<dbReference type="InterPro" id="IPR010865">
    <property type="entry name" value="DUF1499"/>
</dbReference>
<keyword evidence="1" id="KW-1133">Transmembrane helix</keyword>
<sequence length="248" mass="26680">MTGQSSTPARKPFSRIAVIGFLGSLIGIGLFAASVIGYRSGTWFVAEVMNLAEWAVYASAVGCLLSLAGLVISRPEGGRRGLIISLLGLVLSAPLLGMTARFDYAARAYPPINDITTDRQDPPVFWDMPNPIDYPGGATAELQQTAYPDLAPLTLATSPEKTYAHALNIVKGRGWEIVADVPDEGRIEAVASSLVFGFKDEIVIRIQEDGDGSLVDMRSRSRVGRIDRGVNAKRIRAFLKDLKQASEG</sequence>
<dbReference type="RefSeq" id="WP_190292826.1">
    <property type="nucleotide sequence ID" value="NZ_JABFCZ010000020.1"/>
</dbReference>
<name>A0A926P168_9HYPH</name>
<proteinExistence type="predicted"/>
<keyword evidence="1" id="KW-0812">Transmembrane</keyword>
<evidence type="ECO:0000256" key="1">
    <source>
        <dbReference type="SAM" id="Phobius"/>
    </source>
</evidence>
<dbReference type="Proteomes" id="UP000598467">
    <property type="component" value="Unassembled WGS sequence"/>
</dbReference>
<protein>
    <submittedName>
        <fullName evidence="2">DUF1499 domain-containing protein</fullName>
    </submittedName>
</protein>
<evidence type="ECO:0000313" key="3">
    <source>
        <dbReference type="Proteomes" id="UP000598467"/>
    </source>
</evidence>
<dbReference type="Pfam" id="PF07386">
    <property type="entry name" value="DUF1499"/>
    <property type="match status" value="1"/>
</dbReference>
<comment type="caution">
    <text evidence="2">The sequence shown here is derived from an EMBL/GenBank/DDBJ whole genome shotgun (WGS) entry which is preliminary data.</text>
</comment>
<organism evidence="2 3">
    <name type="scientific">Roseibium aggregatum</name>
    <dbReference type="NCBI Taxonomy" id="187304"/>
    <lineage>
        <taxon>Bacteria</taxon>
        <taxon>Pseudomonadati</taxon>
        <taxon>Pseudomonadota</taxon>
        <taxon>Alphaproteobacteria</taxon>
        <taxon>Hyphomicrobiales</taxon>
        <taxon>Stappiaceae</taxon>
        <taxon>Roseibium</taxon>
    </lineage>
</organism>
<reference evidence="2" key="1">
    <citation type="submission" date="2020-05" db="EMBL/GenBank/DDBJ databases">
        <title>Identification of trans-AT polyketide cluster in two marine bacteria, producers of a novel glutaramide-containing polyketide sesbanimide D and analogs.</title>
        <authorList>
            <person name="Kacar D."/>
            <person name="Rodriguez P."/>
            <person name="Canedo L."/>
            <person name="Gonzalez E."/>
            <person name="Galan B."/>
            <person name="De La Calle F."/>
            <person name="Garcia J.L."/>
        </authorList>
    </citation>
    <scope>NUCLEOTIDE SEQUENCE</scope>
    <source>
        <strain evidence="2">PHM038</strain>
    </source>
</reference>
<feature type="transmembrane region" description="Helical" evidence="1">
    <location>
        <begin position="81"/>
        <end position="100"/>
    </location>
</feature>
<dbReference type="AlphaFoldDB" id="A0A926P168"/>
<keyword evidence="1" id="KW-0472">Membrane</keyword>
<accession>A0A926P168</accession>
<feature type="transmembrane region" description="Helical" evidence="1">
    <location>
        <begin position="12"/>
        <end position="34"/>
    </location>
</feature>
<feature type="transmembrane region" description="Helical" evidence="1">
    <location>
        <begin position="54"/>
        <end position="72"/>
    </location>
</feature>